<dbReference type="Gene3D" id="1.10.10.10">
    <property type="entry name" value="Winged helix-like DNA-binding domain superfamily/Winged helix DNA-binding domain"/>
    <property type="match status" value="1"/>
</dbReference>
<dbReference type="CDD" id="cd00090">
    <property type="entry name" value="HTH_ARSR"/>
    <property type="match status" value="1"/>
</dbReference>
<gene>
    <name evidence="5" type="ORF">GCM10007276_09850</name>
</gene>
<reference evidence="5" key="2">
    <citation type="submission" date="2020-09" db="EMBL/GenBank/DDBJ databases">
        <authorList>
            <person name="Sun Q."/>
            <person name="Sedlacek I."/>
        </authorList>
    </citation>
    <scope>NUCLEOTIDE SEQUENCE</scope>
    <source>
        <strain evidence="5">CCM 7684</strain>
    </source>
</reference>
<proteinExistence type="predicted"/>
<keyword evidence="6" id="KW-1185">Reference proteome</keyword>
<dbReference type="Pfam" id="PF01037">
    <property type="entry name" value="AsnC_trans_reg"/>
    <property type="match status" value="1"/>
</dbReference>
<sequence length="152" mass="16765">MDRIDKKIVAELQRDGRLTNVELADRVGLSPSPCLRRVRLLEEAGIIKGYRADVDRAAVGLTTTVFIEISVDRHSKQNADAVQERLAAIPGLVSCHMVSGNADFLAEVVVADHAAYERVLTEHILTMEMISNVRSNFALRTICVQQPLALSE</sequence>
<organism evidence="5 6">
    <name type="scientific">Agaricicola taiwanensis</name>
    <dbReference type="NCBI Taxonomy" id="591372"/>
    <lineage>
        <taxon>Bacteria</taxon>
        <taxon>Pseudomonadati</taxon>
        <taxon>Pseudomonadota</taxon>
        <taxon>Alphaproteobacteria</taxon>
        <taxon>Rhodobacterales</taxon>
        <taxon>Paracoccaceae</taxon>
        <taxon>Agaricicola</taxon>
    </lineage>
</organism>
<name>A0A8J2YDL7_9RHOB</name>
<dbReference type="AlphaFoldDB" id="A0A8J2YDL7"/>
<evidence type="ECO:0000256" key="1">
    <source>
        <dbReference type="ARBA" id="ARBA00023015"/>
    </source>
</evidence>
<comment type="caution">
    <text evidence="5">The sequence shown here is derived from an EMBL/GenBank/DDBJ whole genome shotgun (WGS) entry which is preliminary data.</text>
</comment>
<dbReference type="PANTHER" id="PTHR30154:SF34">
    <property type="entry name" value="TRANSCRIPTIONAL REGULATOR AZLB"/>
    <property type="match status" value="1"/>
</dbReference>
<protein>
    <submittedName>
        <fullName evidence="5">AsnC family transcriptional regulator</fullName>
    </submittedName>
</protein>
<dbReference type="InterPro" id="IPR019887">
    <property type="entry name" value="Tscrpt_reg_AsnC/Lrp_C"/>
</dbReference>
<dbReference type="InterPro" id="IPR011991">
    <property type="entry name" value="ArsR-like_HTH"/>
</dbReference>
<dbReference type="EMBL" id="BMCP01000001">
    <property type="protein sequence ID" value="GGE34472.1"/>
    <property type="molecule type" value="Genomic_DNA"/>
</dbReference>
<dbReference type="InterPro" id="IPR019888">
    <property type="entry name" value="Tscrpt_reg_AsnC-like"/>
</dbReference>
<dbReference type="InterPro" id="IPR011008">
    <property type="entry name" value="Dimeric_a/b-barrel"/>
</dbReference>
<dbReference type="PROSITE" id="PS00519">
    <property type="entry name" value="HTH_ASNC_1"/>
    <property type="match status" value="1"/>
</dbReference>
<keyword evidence="1" id="KW-0805">Transcription regulation</keyword>
<evidence type="ECO:0000256" key="3">
    <source>
        <dbReference type="ARBA" id="ARBA00023163"/>
    </source>
</evidence>
<dbReference type="GO" id="GO:0043200">
    <property type="term" value="P:response to amino acid"/>
    <property type="evidence" value="ECO:0007669"/>
    <property type="project" value="TreeGrafter"/>
</dbReference>
<dbReference type="Gene3D" id="3.30.70.920">
    <property type="match status" value="1"/>
</dbReference>
<dbReference type="PROSITE" id="PS50956">
    <property type="entry name" value="HTH_ASNC_2"/>
    <property type="match status" value="1"/>
</dbReference>
<dbReference type="FunFam" id="1.10.10.10:FF:000186">
    <property type="entry name" value="AsnC family transcriptional regulator"/>
    <property type="match status" value="1"/>
</dbReference>
<dbReference type="InterPro" id="IPR000485">
    <property type="entry name" value="AsnC-type_HTH_dom"/>
</dbReference>
<evidence type="ECO:0000256" key="2">
    <source>
        <dbReference type="ARBA" id="ARBA00023125"/>
    </source>
</evidence>
<dbReference type="GO" id="GO:0005829">
    <property type="term" value="C:cytosol"/>
    <property type="evidence" value="ECO:0007669"/>
    <property type="project" value="TreeGrafter"/>
</dbReference>
<dbReference type="GO" id="GO:0043565">
    <property type="term" value="F:sequence-specific DNA binding"/>
    <property type="evidence" value="ECO:0007669"/>
    <property type="project" value="InterPro"/>
</dbReference>
<dbReference type="Proteomes" id="UP000602745">
    <property type="component" value="Unassembled WGS sequence"/>
</dbReference>
<keyword evidence="3" id="KW-0804">Transcription</keyword>
<dbReference type="Pfam" id="PF13412">
    <property type="entry name" value="HTH_24"/>
    <property type="match status" value="1"/>
</dbReference>
<dbReference type="SUPFAM" id="SSF46785">
    <property type="entry name" value="Winged helix' DNA-binding domain"/>
    <property type="match status" value="1"/>
</dbReference>
<dbReference type="PANTHER" id="PTHR30154">
    <property type="entry name" value="LEUCINE-RESPONSIVE REGULATORY PROTEIN"/>
    <property type="match status" value="1"/>
</dbReference>
<feature type="domain" description="HTH asnC-type" evidence="4">
    <location>
        <begin position="1"/>
        <end position="62"/>
    </location>
</feature>
<dbReference type="GO" id="GO:0006355">
    <property type="term" value="P:regulation of DNA-templated transcription"/>
    <property type="evidence" value="ECO:0007669"/>
    <property type="project" value="UniProtKB-ARBA"/>
</dbReference>
<dbReference type="SMART" id="SM00344">
    <property type="entry name" value="HTH_ASNC"/>
    <property type="match status" value="1"/>
</dbReference>
<keyword evidence="2" id="KW-0238">DNA-binding</keyword>
<accession>A0A8J2YDL7</accession>
<dbReference type="PRINTS" id="PR00033">
    <property type="entry name" value="HTHASNC"/>
</dbReference>
<evidence type="ECO:0000313" key="5">
    <source>
        <dbReference type="EMBL" id="GGE34472.1"/>
    </source>
</evidence>
<dbReference type="InterPro" id="IPR036388">
    <property type="entry name" value="WH-like_DNA-bd_sf"/>
</dbReference>
<dbReference type="InterPro" id="IPR036390">
    <property type="entry name" value="WH_DNA-bd_sf"/>
</dbReference>
<reference evidence="5" key="1">
    <citation type="journal article" date="2014" name="Int. J. Syst. Evol. Microbiol.">
        <title>Complete genome sequence of Corynebacterium casei LMG S-19264T (=DSM 44701T), isolated from a smear-ripened cheese.</title>
        <authorList>
            <consortium name="US DOE Joint Genome Institute (JGI-PGF)"/>
            <person name="Walter F."/>
            <person name="Albersmeier A."/>
            <person name="Kalinowski J."/>
            <person name="Ruckert C."/>
        </authorList>
    </citation>
    <scope>NUCLEOTIDE SEQUENCE</scope>
    <source>
        <strain evidence="5">CCM 7684</strain>
    </source>
</reference>
<evidence type="ECO:0000313" key="6">
    <source>
        <dbReference type="Proteomes" id="UP000602745"/>
    </source>
</evidence>
<dbReference type="InterPro" id="IPR019885">
    <property type="entry name" value="Tscrpt_reg_HTH_AsnC-type_CS"/>
</dbReference>
<evidence type="ECO:0000259" key="4">
    <source>
        <dbReference type="PROSITE" id="PS50956"/>
    </source>
</evidence>
<dbReference type="SUPFAM" id="SSF54909">
    <property type="entry name" value="Dimeric alpha+beta barrel"/>
    <property type="match status" value="1"/>
</dbReference>